<evidence type="ECO:0000313" key="1">
    <source>
        <dbReference type="EMBL" id="KOF92628.1"/>
    </source>
</evidence>
<dbReference type="EMBL" id="KQ417300">
    <property type="protein sequence ID" value="KOF92628.1"/>
    <property type="molecule type" value="Genomic_DNA"/>
</dbReference>
<name>A0A0L8HTT7_OCTBM</name>
<protein>
    <submittedName>
        <fullName evidence="1">Uncharacterized protein</fullName>
    </submittedName>
</protein>
<organism evidence="1">
    <name type="scientific">Octopus bimaculoides</name>
    <name type="common">California two-spotted octopus</name>
    <dbReference type="NCBI Taxonomy" id="37653"/>
    <lineage>
        <taxon>Eukaryota</taxon>
        <taxon>Metazoa</taxon>
        <taxon>Spiralia</taxon>
        <taxon>Lophotrochozoa</taxon>
        <taxon>Mollusca</taxon>
        <taxon>Cephalopoda</taxon>
        <taxon>Coleoidea</taxon>
        <taxon>Octopodiformes</taxon>
        <taxon>Octopoda</taxon>
        <taxon>Incirrata</taxon>
        <taxon>Octopodidae</taxon>
        <taxon>Octopus</taxon>
    </lineage>
</organism>
<reference evidence="1" key="1">
    <citation type="submission" date="2015-07" db="EMBL/GenBank/DDBJ databases">
        <title>MeaNS - Measles Nucleotide Surveillance Program.</title>
        <authorList>
            <person name="Tran T."/>
            <person name="Druce J."/>
        </authorList>
    </citation>
    <scope>NUCLEOTIDE SEQUENCE</scope>
    <source>
        <strain evidence="1">UCB-OBI-ISO-001</strain>
        <tissue evidence="1">Gonad</tissue>
    </source>
</reference>
<gene>
    <name evidence="1" type="ORF">OCBIM_22006139mg</name>
</gene>
<proteinExistence type="predicted"/>
<dbReference type="AlphaFoldDB" id="A0A0L8HTT7"/>
<accession>A0A0L8HTT7</accession>
<sequence length="60" mass="6719">MCLLYHHILSTYYITLCGYTSPSWGGTHCHTGGVTYITTARDEISSMHSVSPAPTCYIYR</sequence>